<evidence type="ECO:0000256" key="3">
    <source>
        <dbReference type="ARBA" id="ARBA00022692"/>
    </source>
</evidence>
<dbReference type="InterPro" id="IPR005538">
    <property type="entry name" value="LrgA/CidA"/>
</dbReference>
<keyword evidence="3 6" id="KW-0812">Transmembrane</keyword>
<keyword evidence="2" id="KW-1003">Cell membrane</keyword>
<evidence type="ECO:0000256" key="6">
    <source>
        <dbReference type="SAM" id="Phobius"/>
    </source>
</evidence>
<keyword evidence="5 6" id="KW-0472">Membrane</keyword>
<evidence type="ECO:0000313" key="8">
    <source>
        <dbReference type="Proteomes" id="UP000000239"/>
    </source>
</evidence>
<feature type="transmembrane region" description="Helical" evidence="6">
    <location>
        <begin position="85"/>
        <end position="106"/>
    </location>
</feature>
<dbReference type="eggNOG" id="COG1380">
    <property type="taxonomic scope" value="Bacteria"/>
</dbReference>
<dbReference type="Pfam" id="PF03788">
    <property type="entry name" value="LrgA"/>
    <property type="match status" value="1"/>
</dbReference>
<reference evidence="7 8" key="1">
    <citation type="journal article" date="2011" name="Stand. Genomic Sci.">
        <title>Complete genome sequence of the halophilic and highly halotolerant Chromohalobacter salexigens type strain (1H11(T)).</title>
        <authorList>
            <person name="Copeland A."/>
            <person name="O'Connor K."/>
            <person name="Lucas S."/>
            <person name="Lapidus A."/>
            <person name="Berry K.W."/>
            <person name="Detter J.C."/>
            <person name="Del Rio T.G."/>
            <person name="Hammon N."/>
            <person name="Dalin E."/>
            <person name="Tice H."/>
            <person name="Pitluck S."/>
            <person name="Bruce D."/>
            <person name="Goodwin L."/>
            <person name="Han C."/>
            <person name="Tapia R."/>
            <person name="Saunders E."/>
            <person name="Schmutz J."/>
            <person name="Brettin T."/>
            <person name="Larimer F."/>
            <person name="Land M."/>
            <person name="Hauser L."/>
            <person name="Vargas C."/>
            <person name="Nieto J.J."/>
            <person name="Kyrpides N.C."/>
            <person name="Ivanova N."/>
            <person name="Goker M."/>
            <person name="Klenk H.P."/>
            <person name="Csonka L.N."/>
            <person name="Woyke T."/>
        </authorList>
    </citation>
    <scope>NUCLEOTIDE SEQUENCE [LARGE SCALE GENOMIC DNA]</scope>
    <source>
        <strain evidence="8">ATCC BAA-138 / DSM 3043 / CIP 106854 / NCIMB 13768 / 1H11</strain>
    </source>
</reference>
<keyword evidence="4 6" id="KW-1133">Transmembrane helix</keyword>
<evidence type="ECO:0000256" key="4">
    <source>
        <dbReference type="ARBA" id="ARBA00022989"/>
    </source>
</evidence>
<keyword evidence="8" id="KW-1185">Reference proteome</keyword>
<evidence type="ECO:0000256" key="5">
    <source>
        <dbReference type="ARBA" id="ARBA00023136"/>
    </source>
</evidence>
<dbReference type="EMBL" id="CP000285">
    <property type="protein sequence ID" value="ABE59145.1"/>
    <property type="molecule type" value="Genomic_DNA"/>
</dbReference>
<protein>
    <submittedName>
        <fullName evidence="7">LrgA</fullName>
    </submittedName>
</protein>
<dbReference type="OrthoDB" id="385012at2"/>
<evidence type="ECO:0000313" key="7">
    <source>
        <dbReference type="EMBL" id="ABE59145.1"/>
    </source>
</evidence>
<dbReference type="RefSeq" id="WP_011507091.1">
    <property type="nucleotide sequence ID" value="NC_007963.1"/>
</dbReference>
<dbReference type="STRING" id="290398.Csal_1793"/>
<dbReference type="GO" id="GO:0005886">
    <property type="term" value="C:plasma membrane"/>
    <property type="evidence" value="ECO:0007669"/>
    <property type="project" value="UniProtKB-SubCell"/>
</dbReference>
<accession>Q1QWL3</accession>
<feature type="transmembrane region" description="Helical" evidence="6">
    <location>
        <begin position="59"/>
        <end position="79"/>
    </location>
</feature>
<evidence type="ECO:0000256" key="2">
    <source>
        <dbReference type="ARBA" id="ARBA00022475"/>
    </source>
</evidence>
<evidence type="ECO:0000256" key="1">
    <source>
        <dbReference type="ARBA" id="ARBA00004651"/>
    </source>
</evidence>
<dbReference type="PANTHER" id="PTHR33931">
    <property type="entry name" value="HOLIN-LIKE PROTEIN CIDA-RELATED"/>
    <property type="match status" value="1"/>
</dbReference>
<comment type="subcellular location">
    <subcellularLocation>
        <location evidence="1">Cell membrane</location>
        <topology evidence="1">Multi-pass membrane protein</topology>
    </subcellularLocation>
</comment>
<feature type="transmembrane region" description="Helical" evidence="6">
    <location>
        <begin position="33"/>
        <end position="52"/>
    </location>
</feature>
<proteinExistence type="predicted"/>
<dbReference type="PANTHER" id="PTHR33931:SF2">
    <property type="entry name" value="HOLIN-LIKE PROTEIN CIDA"/>
    <property type="match status" value="1"/>
</dbReference>
<organism evidence="7 8">
    <name type="scientific">Chromohalobacter israelensis (strain ATCC BAA-138 / DSM 3043 / CIP 106854 / NCIMB 13768 / 1H11)</name>
    <name type="common">Chromohalobacter salexigens</name>
    <dbReference type="NCBI Taxonomy" id="290398"/>
    <lineage>
        <taxon>Bacteria</taxon>
        <taxon>Pseudomonadati</taxon>
        <taxon>Pseudomonadota</taxon>
        <taxon>Gammaproteobacteria</taxon>
        <taxon>Oceanospirillales</taxon>
        <taxon>Halomonadaceae</taxon>
        <taxon>Chromohalobacter</taxon>
    </lineage>
</organism>
<dbReference type="HOGENOM" id="CLU_113736_4_3_6"/>
<sequence length="127" mass="13620">MPLILGMSILLGCQFIGEILVHALHLPVPGPVLGMAVLLVGLMVNGRVPAGLRTSGEGLLRYLTLLFVPAGVGIMVHFGLIEADFWPIVVTLVVSTALTLAVTAKVMERLTRSTPRDPRDALREDRS</sequence>
<dbReference type="Proteomes" id="UP000000239">
    <property type="component" value="Chromosome"/>
</dbReference>
<gene>
    <name evidence="7" type="ordered locus">Csal_1793</name>
</gene>
<dbReference type="GeneID" id="95334506"/>
<dbReference type="AlphaFoldDB" id="Q1QWL3"/>
<dbReference type="KEGG" id="csa:Csal_1793"/>
<name>Q1QWL3_CHRI1</name>